<gene>
    <name evidence="3" type="ORF">KDA82_34955</name>
</gene>
<feature type="transmembrane region" description="Helical" evidence="2">
    <location>
        <begin position="205"/>
        <end position="226"/>
    </location>
</feature>
<feature type="transmembrane region" description="Helical" evidence="2">
    <location>
        <begin position="291"/>
        <end position="317"/>
    </location>
</feature>
<feature type="non-terminal residue" evidence="3">
    <location>
        <position position="469"/>
    </location>
</feature>
<name>A0A8T4J488_9ACTN</name>
<sequence>MERNHPPVYCPGCQWPVPAPEQVTTVCPRCGLPLVGSVPVRLREIDGELRALDARRGTLLSLRHQLLAELRAGTAPPPVPPAGGGPARPAAAWAPPSSGTPGAPHSRAPGGAAPPTAQNVLLTLGGVLLAVAALAFTLVSWGSMGIGGRAAVLAVVTAGTLAVPALLLRRALRSTAECVAALGMLLLVLDAYALYSVTFTGADGWAYAATACAVIAVVGAGYGLLLPRPGLRLPVPGALCLAQLAPLLWAVAADAGPWGFAWTLLATAGGDVALAVVCGRSARVGGRVPGLVTTAAVTAGVAACPALALGLGLSVAAVDAASAARAGAVLAALTVLALYAARAARFAGHGTLGGALSVAGGLTLLAGAGGLVRVAVPSPQWWVPGYLLCAVLLLAAVSVLAAPGSGARSGPVPWLRPHADGLRLAALCVHGCALLWTVPAVLQAVWGPLSWAGRVWEGAPDGVRAALTP</sequence>
<evidence type="ECO:0000256" key="2">
    <source>
        <dbReference type="SAM" id="Phobius"/>
    </source>
</evidence>
<feature type="transmembrane region" description="Helical" evidence="2">
    <location>
        <begin position="146"/>
        <end position="167"/>
    </location>
</feature>
<feature type="transmembrane region" description="Helical" evidence="2">
    <location>
        <begin position="179"/>
        <end position="199"/>
    </location>
</feature>
<accession>A0A8T4J488</accession>
<keyword evidence="4" id="KW-1185">Reference proteome</keyword>
<comment type="caution">
    <text evidence="3">The sequence shown here is derived from an EMBL/GenBank/DDBJ whole genome shotgun (WGS) entry which is preliminary data.</text>
</comment>
<feature type="transmembrane region" description="Helical" evidence="2">
    <location>
        <begin position="233"/>
        <end position="252"/>
    </location>
</feature>
<feature type="transmembrane region" description="Helical" evidence="2">
    <location>
        <begin position="424"/>
        <end position="446"/>
    </location>
</feature>
<organism evidence="3 4">
    <name type="scientific">Streptomyces daliensis</name>
    <dbReference type="NCBI Taxonomy" id="299421"/>
    <lineage>
        <taxon>Bacteria</taxon>
        <taxon>Bacillati</taxon>
        <taxon>Actinomycetota</taxon>
        <taxon>Actinomycetes</taxon>
        <taxon>Kitasatosporales</taxon>
        <taxon>Streptomycetaceae</taxon>
        <taxon>Streptomyces</taxon>
    </lineage>
</organism>
<feature type="compositionally biased region" description="Low complexity" evidence="1">
    <location>
        <begin position="87"/>
        <end position="104"/>
    </location>
</feature>
<keyword evidence="2" id="KW-1133">Transmembrane helix</keyword>
<dbReference type="Proteomes" id="UP000675554">
    <property type="component" value="Unassembled WGS sequence"/>
</dbReference>
<evidence type="ECO:0000256" key="1">
    <source>
        <dbReference type="SAM" id="MobiDB-lite"/>
    </source>
</evidence>
<feature type="transmembrane region" description="Helical" evidence="2">
    <location>
        <begin position="323"/>
        <end position="341"/>
    </location>
</feature>
<feature type="transmembrane region" description="Helical" evidence="2">
    <location>
        <begin position="258"/>
        <end position="279"/>
    </location>
</feature>
<feature type="transmembrane region" description="Helical" evidence="2">
    <location>
        <begin position="381"/>
        <end position="403"/>
    </location>
</feature>
<dbReference type="EMBL" id="JAGSMN010001203">
    <property type="protein sequence ID" value="MBR7678092.1"/>
    <property type="molecule type" value="Genomic_DNA"/>
</dbReference>
<feature type="region of interest" description="Disordered" evidence="1">
    <location>
        <begin position="73"/>
        <end position="112"/>
    </location>
</feature>
<dbReference type="AlphaFoldDB" id="A0A8T4J488"/>
<reference evidence="3" key="1">
    <citation type="submission" date="2021-04" db="EMBL/GenBank/DDBJ databases">
        <title>Sequencing of actinobacteria type strains.</title>
        <authorList>
            <person name="Nguyen G.-S."/>
            <person name="Wentzel A."/>
        </authorList>
    </citation>
    <scope>NUCLEOTIDE SEQUENCE</scope>
    <source>
        <strain evidence="3">DSM 42095</strain>
    </source>
</reference>
<feature type="transmembrane region" description="Helical" evidence="2">
    <location>
        <begin position="120"/>
        <end position="140"/>
    </location>
</feature>
<keyword evidence="2" id="KW-0472">Membrane</keyword>
<keyword evidence="2" id="KW-0812">Transmembrane</keyword>
<protein>
    <submittedName>
        <fullName evidence="3">Uncharacterized protein</fullName>
    </submittedName>
</protein>
<evidence type="ECO:0000313" key="4">
    <source>
        <dbReference type="Proteomes" id="UP000675554"/>
    </source>
</evidence>
<proteinExistence type="predicted"/>
<evidence type="ECO:0000313" key="3">
    <source>
        <dbReference type="EMBL" id="MBR7678092.1"/>
    </source>
</evidence>
<feature type="transmembrane region" description="Helical" evidence="2">
    <location>
        <begin position="353"/>
        <end position="375"/>
    </location>
</feature>